<protein>
    <recommendedName>
        <fullName evidence="2">Alpha/beta hydrolase</fullName>
    </recommendedName>
</protein>
<gene>
    <name evidence="1" type="ORF">SDC9_105206</name>
</gene>
<dbReference type="Pfam" id="PF19519">
    <property type="entry name" value="DUF6051"/>
    <property type="match status" value="1"/>
</dbReference>
<name>A0A645AYQ3_9ZZZZ</name>
<dbReference type="InterPro" id="IPR046114">
    <property type="entry name" value="DUF6051"/>
</dbReference>
<comment type="caution">
    <text evidence="1">The sequence shown here is derived from an EMBL/GenBank/DDBJ whole genome shotgun (WGS) entry which is preliminary data.</text>
</comment>
<dbReference type="EMBL" id="VSSQ01016734">
    <property type="protein sequence ID" value="MPM58375.1"/>
    <property type="molecule type" value="Genomic_DNA"/>
</dbReference>
<evidence type="ECO:0000313" key="1">
    <source>
        <dbReference type="EMBL" id="MPM58375.1"/>
    </source>
</evidence>
<reference evidence="1" key="1">
    <citation type="submission" date="2019-08" db="EMBL/GenBank/DDBJ databases">
        <authorList>
            <person name="Kucharzyk K."/>
            <person name="Murdoch R.W."/>
            <person name="Higgins S."/>
            <person name="Loffler F."/>
        </authorList>
    </citation>
    <scope>NUCLEOTIDE SEQUENCE</scope>
</reference>
<evidence type="ECO:0008006" key="2">
    <source>
        <dbReference type="Google" id="ProtNLM"/>
    </source>
</evidence>
<dbReference type="AlphaFoldDB" id="A0A645AYQ3"/>
<accession>A0A645AYQ3</accession>
<organism evidence="1">
    <name type="scientific">bioreactor metagenome</name>
    <dbReference type="NCBI Taxonomy" id="1076179"/>
    <lineage>
        <taxon>unclassified sequences</taxon>
        <taxon>metagenomes</taxon>
        <taxon>ecological metagenomes</taxon>
    </lineage>
</organism>
<sequence>MNYNERYIELNSCFRQGEDCHLDETGIDIRFFRFHSLSSDGRGGTLNNADNNISENFSFEYPVFTPSGKPKQEEAILLLHGLNERNWNKYLTWAEFLSNNTGKPVILFPIAFHINRAPVTWSNPRSLISLLNFRKEKYTGDRTISYANVALSERISQNPERFYLSGRQTWADLTVLFEEIKTGRHPLFKEGTNIDIFAYSIGAFLSQVALMANQKGLFSDSRLFMFCGGSIFRSMSGISRSILDKPAFEELQQYYIYIFGNEAGPVWERDNAFNAFLRMISPERFRTEREKIFTRLKEKIRGIALSNDLVIPYHGVLEALGRKTAESAIQLLDFPFPYTHENPFPHNSKDTTSVNNAFTHVFSRAAEFLV</sequence>
<proteinExistence type="predicted"/>